<dbReference type="InterPro" id="IPR002789">
    <property type="entry name" value="HerA_central"/>
</dbReference>
<name>A0ABW7N165_9FLAO</name>
<dbReference type="EMBL" id="JBAWKB010000004">
    <property type="protein sequence ID" value="MFH6772811.1"/>
    <property type="molecule type" value="Genomic_DNA"/>
</dbReference>
<feature type="transmembrane region" description="Helical" evidence="1">
    <location>
        <begin position="34"/>
        <end position="53"/>
    </location>
</feature>
<dbReference type="Proteomes" id="UP001610100">
    <property type="component" value="Unassembled WGS sequence"/>
</dbReference>
<feature type="transmembrane region" description="Helical" evidence="1">
    <location>
        <begin position="84"/>
        <end position="104"/>
    </location>
</feature>
<keyword evidence="4" id="KW-1185">Reference proteome</keyword>
<reference evidence="3 4" key="1">
    <citation type="submission" date="2024-02" db="EMBL/GenBank/DDBJ databases">
        <title>A Gaetbulibacter species isolated from tidal flats and genomic insights of their niches.</title>
        <authorList>
            <person name="Ye Y."/>
        </authorList>
    </citation>
    <scope>NUCLEOTIDE SEQUENCE [LARGE SCALE GENOMIC DNA]</scope>
    <source>
        <strain evidence="3 4">KYW382</strain>
    </source>
</reference>
<feature type="transmembrane region" description="Helical" evidence="1">
    <location>
        <begin position="149"/>
        <end position="167"/>
    </location>
</feature>
<dbReference type="PANTHER" id="PTHR42957">
    <property type="entry name" value="HELICASE MJ1565-RELATED"/>
    <property type="match status" value="1"/>
</dbReference>
<feature type="domain" description="AAA+ ATPase" evidence="2">
    <location>
        <begin position="391"/>
        <end position="558"/>
    </location>
</feature>
<protein>
    <submittedName>
        <fullName evidence="3">DUF87 domain-containing protein</fullName>
    </submittedName>
</protein>
<dbReference type="Gene3D" id="3.40.50.300">
    <property type="entry name" value="P-loop containing nucleotide triphosphate hydrolases"/>
    <property type="match status" value="1"/>
</dbReference>
<dbReference type="SMART" id="SM00382">
    <property type="entry name" value="AAA"/>
    <property type="match status" value="1"/>
</dbReference>
<feature type="transmembrane region" description="Helical" evidence="1">
    <location>
        <begin position="116"/>
        <end position="137"/>
    </location>
</feature>
<comment type="caution">
    <text evidence="3">The sequence shown here is derived from an EMBL/GenBank/DDBJ whole genome shotgun (WGS) entry which is preliminary data.</text>
</comment>
<keyword evidence="1" id="KW-1133">Transmembrane helix</keyword>
<dbReference type="InterPro" id="IPR027417">
    <property type="entry name" value="P-loop_NTPase"/>
</dbReference>
<dbReference type="InterPro" id="IPR003593">
    <property type="entry name" value="AAA+_ATPase"/>
</dbReference>
<dbReference type="Pfam" id="PF01935">
    <property type="entry name" value="DUF87"/>
    <property type="match status" value="1"/>
</dbReference>
<accession>A0ABW7N165</accession>
<dbReference type="PANTHER" id="PTHR42957:SF1">
    <property type="entry name" value="HELICASE MJ1565-RELATED"/>
    <property type="match status" value="1"/>
</dbReference>
<dbReference type="SUPFAM" id="SSF52540">
    <property type="entry name" value="P-loop containing nucleoside triphosphate hydrolases"/>
    <property type="match status" value="1"/>
</dbReference>
<proteinExistence type="predicted"/>
<keyword evidence="1" id="KW-0472">Membrane</keyword>
<organism evidence="3 4">
    <name type="scientific">Gaetbulibacter aestuarii</name>
    <dbReference type="NCBI Taxonomy" id="1502358"/>
    <lineage>
        <taxon>Bacteria</taxon>
        <taxon>Pseudomonadati</taxon>
        <taxon>Bacteroidota</taxon>
        <taxon>Flavobacteriia</taxon>
        <taxon>Flavobacteriales</taxon>
        <taxon>Flavobacteriaceae</taxon>
        <taxon>Gaetbulibacter</taxon>
    </lineage>
</organism>
<feature type="transmembrane region" description="Helical" evidence="1">
    <location>
        <begin position="7"/>
        <end position="28"/>
    </location>
</feature>
<evidence type="ECO:0000313" key="4">
    <source>
        <dbReference type="Proteomes" id="UP001610100"/>
    </source>
</evidence>
<evidence type="ECO:0000256" key="1">
    <source>
        <dbReference type="SAM" id="Phobius"/>
    </source>
</evidence>
<dbReference type="CDD" id="cd01127">
    <property type="entry name" value="TrwB_TraG_TraD_VirD4"/>
    <property type="match status" value="1"/>
</dbReference>
<keyword evidence="1" id="KW-0812">Transmembrane</keyword>
<gene>
    <name evidence="3" type="ORF">V8G58_12785</name>
</gene>
<dbReference type="RefSeq" id="WP_344741712.1">
    <property type="nucleotide sequence ID" value="NZ_BAABAY010000006.1"/>
</dbReference>
<dbReference type="InterPro" id="IPR008571">
    <property type="entry name" value="HerA-like"/>
</dbReference>
<sequence length="605" mass="67490">MAIKSRIILLGFQLFVLSVATYLVIGKIATNEVWYFSGLLAIIINPILLEPWYPKTYDTLGNSIIGFLLTLVVTPTVAPIGWTVLQAFLAILVLVSIVQIIHNAKKEKDEYSRIKALFPLFKLGTASIIYSTIFWLAVIEAYPTSDNKFWILGICWGILSVSRYINWEVYFFDVTNRPTPITPLGIIGPSTLIVTSRSLQPIGTRINVLTGSIKTKGIITKRINRTDDTWGQIELENDSKIGWIVSRPQIEIEIDKETQTKKYLGTVNEGTTVNQLSFETNEEFEIGDTIYVENSGNIIFYQIAHGEIFKFNVKSGAQLDRKVRAFQIGCYDTEQQSLKINKTLPSLSEPIFLANHEQRFTEELPAIENKFALGNIKNSGLPINLDVNKIMESHMAILGMTGMGKTTLCNLLIQELSKTRRVTVMDQSGEFVSKLGYTKYAEGDDNNTTGVSVCEPTGNPAQSALKYLNHLMNLAKEEYENGEPNPRVLVIDEAHQFIPEPAGMGFNSPGRDESMKFGLNMMQVRKYGISIIFISQRTAVVSKSALSQCENLIAFKSVDQTGLDYLEGILGYSSKELLPTLSRGEALVYGPAIDTEKSLVIETIK</sequence>
<evidence type="ECO:0000259" key="2">
    <source>
        <dbReference type="SMART" id="SM00382"/>
    </source>
</evidence>
<evidence type="ECO:0000313" key="3">
    <source>
        <dbReference type="EMBL" id="MFH6772811.1"/>
    </source>
</evidence>
<feature type="transmembrane region" description="Helical" evidence="1">
    <location>
        <begin position="60"/>
        <end position="78"/>
    </location>
</feature>